<reference evidence="1" key="1">
    <citation type="journal article" date="2015" name="Nature">
        <title>Complex archaea that bridge the gap between prokaryotes and eukaryotes.</title>
        <authorList>
            <person name="Spang A."/>
            <person name="Saw J.H."/>
            <person name="Jorgensen S.L."/>
            <person name="Zaremba-Niedzwiedzka K."/>
            <person name="Martijn J."/>
            <person name="Lind A.E."/>
            <person name="van Eijk R."/>
            <person name="Schleper C."/>
            <person name="Guy L."/>
            <person name="Ettema T.J."/>
        </authorList>
    </citation>
    <scope>NUCLEOTIDE SEQUENCE</scope>
</reference>
<accession>A0A0F9SUG7</accession>
<dbReference type="EMBL" id="LAZR01000401">
    <property type="protein sequence ID" value="KKN70504.1"/>
    <property type="molecule type" value="Genomic_DNA"/>
</dbReference>
<proteinExistence type="predicted"/>
<dbReference type="AlphaFoldDB" id="A0A0F9SUG7"/>
<organism evidence="1">
    <name type="scientific">marine sediment metagenome</name>
    <dbReference type="NCBI Taxonomy" id="412755"/>
    <lineage>
        <taxon>unclassified sequences</taxon>
        <taxon>metagenomes</taxon>
        <taxon>ecological metagenomes</taxon>
    </lineage>
</organism>
<sequence length="67" mass="7661">MAQCQCENEVHYGNDPGVHGFEEVKATRKVDTVHGKFNSCDKCAKTHLRTFQPKEEVNDFYTRKGSL</sequence>
<name>A0A0F9SUG7_9ZZZZ</name>
<comment type="caution">
    <text evidence="1">The sequence shown here is derived from an EMBL/GenBank/DDBJ whole genome shotgun (WGS) entry which is preliminary data.</text>
</comment>
<evidence type="ECO:0000313" key="1">
    <source>
        <dbReference type="EMBL" id="KKN70504.1"/>
    </source>
</evidence>
<gene>
    <name evidence="1" type="ORF">LCGC14_0429340</name>
</gene>
<protein>
    <submittedName>
        <fullName evidence="1">Uncharacterized protein</fullName>
    </submittedName>
</protein>